<dbReference type="Proteomes" id="UP000247780">
    <property type="component" value="Unassembled WGS sequence"/>
</dbReference>
<gene>
    <name evidence="1" type="ORF">C8R14_1109</name>
</gene>
<proteinExistence type="predicted"/>
<dbReference type="EMBL" id="QICQ01000010">
    <property type="protein sequence ID" value="PXV81668.1"/>
    <property type="molecule type" value="Genomic_DNA"/>
</dbReference>
<protein>
    <recommendedName>
        <fullName evidence="3">DUF1318 domain-containing protein</fullName>
    </recommendedName>
</protein>
<evidence type="ECO:0000313" key="2">
    <source>
        <dbReference type="Proteomes" id="UP000247780"/>
    </source>
</evidence>
<keyword evidence="2" id="KW-1185">Reference proteome</keyword>
<comment type="caution">
    <text evidence="1">The sequence shown here is derived from an EMBL/GenBank/DDBJ whole genome shotgun (WGS) entry which is preliminary data.</text>
</comment>
<organism evidence="1 2">
    <name type="scientific">Nitrosomonas eutropha</name>
    <dbReference type="NCBI Taxonomy" id="916"/>
    <lineage>
        <taxon>Bacteria</taxon>
        <taxon>Pseudomonadati</taxon>
        <taxon>Pseudomonadota</taxon>
        <taxon>Betaproteobacteria</taxon>
        <taxon>Nitrosomonadales</taxon>
        <taxon>Nitrosomonadaceae</taxon>
        <taxon>Nitrosomonas</taxon>
    </lineage>
</organism>
<name>A0ABX5M7E0_9PROT</name>
<reference evidence="1 2" key="1">
    <citation type="submission" date="2018-04" db="EMBL/GenBank/DDBJ databases">
        <title>Active sludge and wastewater microbial communities from Klosterneuburg, Austria.</title>
        <authorList>
            <person name="Wagner M."/>
        </authorList>
    </citation>
    <scope>NUCLEOTIDE SEQUENCE [LARGE SCALE GENOMIC DNA]</scope>
    <source>
        <strain evidence="1 2">Nm 57</strain>
    </source>
</reference>
<evidence type="ECO:0008006" key="3">
    <source>
        <dbReference type="Google" id="ProtNLM"/>
    </source>
</evidence>
<dbReference type="Pfam" id="PF07027">
    <property type="entry name" value="DUF1318"/>
    <property type="match status" value="1"/>
</dbReference>
<accession>A0ABX5M7E0</accession>
<evidence type="ECO:0000313" key="1">
    <source>
        <dbReference type="EMBL" id="PXV81668.1"/>
    </source>
</evidence>
<sequence length="167" mass="19018">MILATIKLTINPTRPGHERSSEDVNLVHRQLIRYITLISLGFFLCISFASAVDFKASSPAVTQLKQNIKQRHGQLIPFYDSGAVGLTRDGLIVLRDASVVPLSGRQSVNTLVTAENQDRNALYREIALANNHPEWESNIRSTFAQRWIKWAKPGWWYQQENGSWQKK</sequence>
<dbReference type="InterPro" id="IPR008309">
    <property type="entry name" value="YdbL"/>
</dbReference>